<dbReference type="InterPro" id="IPR029058">
    <property type="entry name" value="AB_hydrolase_fold"/>
</dbReference>
<protein>
    <recommendedName>
        <fullName evidence="1">Alpha/beta hydrolase fold-3 domain-containing protein</fullName>
    </recommendedName>
</protein>
<gene>
    <name evidence="2" type="ORF">SNAT2548_LOCUS31572</name>
</gene>
<feature type="domain" description="Alpha/beta hydrolase fold-3" evidence="1">
    <location>
        <begin position="25"/>
        <end position="95"/>
    </location>
</feature>
<dbReference type="InterPro" id="IPR013094">
    <property type="entry name" value="AB_hydrolase_3"/>
</dbReference>
<accession>A0A812U2M3</accession>
<dbReference type="Pfam" id="PF07859">
    <property type="entry name" value="Abhydrolase_3"/>
    <property type="match status" value="1"/>
</dbReference>
<dbReference type="GO" id="GO:0016787">
    <property type="term" value="F:hydrolase activity"/>
    <property type="evidence" value="ECO:0007669"/>
    <property type="project" value="InterPro"/>
</dbReference>
<sequence length="98" mass="10525">MYTGDILFQQITPENADAFEGNAVEYLGGLDELQTDPIASPFFAEVTEFTGHVPPLFFNVGASESILGDSVHVAQIAAQAGVDVILDVYHAMWHVSLG</sequence>
<name>A0A812U2M3_9DINO</name>
<dbReference type="OrthoDB" id="408631at2759"/>
<keyword evidence="3" id="KW-1185">Reference proteome</keyword>
<organism evidence="2 3">
    <name type="scientific">Symbiodinium natans</name>
    <dbReference type="NCBI Taxonomy" id="878477"/>
    <lineage>
        <taxon>Eukaryota</taxon>
        <taxon>Sar</taxon>
        <taxon>Alveolata</taxon>
        <taxon>Dinophyceae</taxon>
        <taxon>Suessiales</taxon>
        <taxon>Symbiodiniaceae</taxon>
        <taxon>Symbiodinium</taxon>
    </lineage>
</organism>
<evidence type="ECO:0000259" key="1">
    <source>
        <dbReference type="Pfam" id="PF07859"/>
    </source>
</evidence>
<dbReference type="Proteomes" id="UP000604046">
    <property type="component" value="Unassembled WGS sequence"/>
</dbReference>
<dbReference type="SUPFAM" id="SSF53474">
    <property type="entry name" value="alpha/beta-Hydrolases"/>
    <property type="match status" value="1"/>
</dbReference>
<reference evidence="2" key="1">
    <citation type="submission" date="2021-02" db="EMBL/GenBank/DDBJ databases">
        <authorList>
            <person name="Dougan E. K."/>
            <person name="Rhodes N."/>
            <person name="Thang M."/>
            <person name="Chan C."/>
        </authorList>
    </citation>
    <scope>NUCLEOTIDE SEQUENCE</scope>
</reference>
<comment type="caution">
    <text evidence="2">The sequence shown here is derived from an EMBL/GenBank/DDBJ whole genome shotgun (WGS) entry which is preliminary data.</text>
</comment>
<dbReference type="EMBL" id="CAJNDS010002665">
    <property type="protein sequence ID" value="CAE7560145.1"/>
    <property type="molecule type" value="Genomic_DNA"/>
</dbReference>
<dbReference type="Gene3D" id="3.40.50.1820">
    <property type="entry name" value="alpha/beta hydrolase"/>
    <property type="match status" value="1"/>
</dbReference>
<evidence type="ECO:0000313" key="3">
    <source>
        <dbReference type="Proteomes" id="UP000604046"/>
    </source>
</evidence>
<evidence type="ECO:0000313" key="2">
    <source>
        <dbReference type="EMBL" id="CAE7560145.1"/>
    </source>
</evidence>
<dbReference type="AlphaFoldDB" id="A0A812U2M3"/>
<proteinExistence type="predicted"/>